<evidence type="ECO:0000313" key="5">
    <source>
        <dbReference type="Proteomes" id="UP000494106"/>
    </source>
</evidence>
<feature type="domain" description="BRCT" evidence="2">
    <location>
        <begin position="25"/>
        <end position="106"/>
    </location>
</feature>
<accession>A0A8S0Z621</accession>
<reference evidence="5 6" key="1">
    <citation type="submission" date="2020-04" db="EMBL/GenBank/DDBJ databases">
        <authorList>
            <person name="Wallbank WR R."/>
            <person name="Pardo Diaz C."/>
            <person name="Kozak K."/>
            <person name="Martin S."/>
            <person name="Jiggins C."/>
            <person name="Moest M."/>
            <person name="Warren A I."/>
            <person name="Byers J.R.P. K."/>
            <person name="Montejo-Kovacevich G."/>
            <person name="Yen C E."/>
        </authorList>
    </citation>
    <scope>NUCLEOTIDE SEQUENCE [LARGE SCALE GENOMIC DNA]</scope>
</reference>
<organism evidence="4 6">
    <name type="scientific">Arctia plantaginis</name>
    <name type="common">Wood tiger moth</name>
    <name type="synonym">Phalaena plantaginis</name>
    <dbReference type="NCBI Taxonomy" id="874455"/>
    <lineage>
        <taxon>Eukaryota</taxon>
        <taxon>Metazoa</taxon>
        <taxon>Ecdysozoa</taxon>
        <taxon>Arthropoda</taxon>
        <taxon>Hexapoda</taxon>
        <taxon>Insecta</taxon>
        <taxon>Pterygota</taxon>
        <taxon>Neoptera</taxon>
        <taxon>Endopterygota</taxon>
        <taxon>Lepidoptera</taxon>
        <taxon>Glossata</taxon>
        <taxon>Ditrysia</taxon>
        <taxon>Noctuoidea</taxon>
        <taxon>Erebidae</taxon>
        <taxon>Arctiinae</taxon>
        <taxon>Arctia</taxon>
    </lineage>
</organism>
<feature type="compositionally biased region" description="Acidic residues" evidence="1">
    <location>
        <begin position="1"/>
        <end position="15"/>
    </location>
</feature>
<name>A0A8S0Z621_ARCPL</name>
<sequence>MDVDEGPSTDEDTAEEPAVPKFGGALPNFFDGYTFAIDDEHSDAEQLSRYIKAYGGLTLQLSEVEEDSEVDYVVGGAGAGAVGGARRVSAGWVARCHRARALLPPD</sequence>
<comment type="caution">
    <text evidence="4">The sequence shown here is derived from an EMBL/GenBank/DDBJ whole genome shotgun (WGS) entry which is preliminary data.</text>
</comment>
<dbReference type="Gene3D" id="3.40.50.10190">
    <property type="entry name" value="BRCT domain"/>
    <property type="match status" value="1"/>
</dbReference>
<dbReference type="OrthoDB" id="25840at2759"/>
<evidence type="ECO:0000313" key="4">
    <source>
        <dbReference type="EMBL" id="CAB3228167.1"/>
    </source>
</evidence>
<dbReference type="InterPro" id="IPR001357">
    <property type="entry name" value="BRCT_dom"/>
</dbReference>
<feature type="region of interest" description="Disordered" evidence="1">
    <location>
        <begin position="1"/>
        <end position="23"/>
    </location>
</feature>
<dbReference type="InterPro" id="IPR036420">
    <property type="entry name" value="BRCT_dom_sf"/>
</dbReference>
<dbReference type="InterPro" id="IPR031916">
    <property type="entry name" value="LIG3_BRCT"/>
</dbReference>
<dbReference type="SUPFAM" id="SSF52113">
    <property type="entry name" value="BRCT domain"/>
    <property type="match status" value="1"/>
</dbReference>
<dbReference type="Pfam" id="PF16759">
    <property type="entry name" value="LIG3_BRCT"/>
    <property type="match status" value="1"/>
</dbReference>
<keyword evidence="5" id="KW-1185">Reference proteome</keyword>
<protein>
    <recommendedName>
        <fullName evidence="2">BRCT domain-containing protein</fullName>
    </recommendedName>
</protein>
<evidence type="ECO:0000259" key="2">
    <source>
        <dbReference type="PROSITE" id="PS50172"/>
    </source>
</evidence>
<evidence type="ECO:0000313" key="3">
    <source>
        <dbReference type="EMBL" id="CAB3227978.1"/>
    </source>
</evidence>
<dbReference type="Proteomes" id="UP000494256">
    <property type="component" value="Unassembled WGS sequence"/>
</dbReference>
<evidence type="ECO:0000256" key="1">
    <source>
        <dbReference type="SAM" id="MobiDB-lite"/>
    </source>
</evidence>
<dbReference type="Proteomes" id="UP000494106">
    <property type="component" value="Unassembled WGS sequence"/>
</dbReference>
<evidence type="ECO:0000313" key="6">
    <source>
        <dbReference type="Proteomes" id="UP000494256"/>
    </source>
</evidence>
<proteinExistence type="predicted"/>
<dbReference type="AlphaFoldDB" id="A0A8S0Z621"/>
<dbReference type="EMBL" id="CADEBC010000301">
    <property type="protein sequence ID" value="CAB3227978.1"/>
    <property type="molecule type" value="Genomic_DNA"/>
</dbReference>
<dbReference type="EMBL" id="CADEBD010000282">
    <property type="protein sequence ID" value="CAB3228167.1"/>
    <property type="molecule type" value="Genomic_DNA"/>
</dbReference>
<gene>
    <name evidence="4" type="ORF">APLA_LOCUS3399</name>
    <name evidence="3" type="ORF">APLA_LOCUS3515</name>
</gene>
<dbReference type="PROSITE" id="PS50172">
    <property type="entry name" value="BRCT"/>
    <property type="match status" value="1"/>
</dbReference>